<gene>
    <name evidence="1" type="ORF">SDC9_209116</name>
</gene>
<proteinExistence type="predicted"/>
<accession>A0A645JE68</accession>
<organism evidence="1">
    <name type="scientific">bioreactor metagenome</name>
    <dbReference type="NCBI Taxonomy" id="1076179"/>
    <lineage>
        <taxon>unclassified sequences</taxon>
        <taxon>metagenomes</taxon>
        <taxon>ecological metagenomes</taxon>
    </lineage>
</organism>
<dbReference type="EMBL" id="VSSQ01137913">
    <property type="protein sequence ID" value="MPN61380.1"/>
    <property type="molecule type" value="Genomic_DNA"/>
</dbReference>
<protein>
    <submittedName>
        <fullName evidence="1">Uncharacterized protein</fullName>
    </submittedName>
</protein>
<sequence length="90" mass="9947">MMKISMAVSNPSSQNEAPEECFGTIRGTCEGCSGRRYVHVNGNDEETRCVKCNGKGMVTTKSFTKSKAVTAFFSRCEILLPYLDDQLNNL</sequence>
<comment type="caution">
    <text evidence="1">The sequence shown here is derived from an EMBL/GenBank/DDBJ whole genome shotgun (WGS) entry which is preliminary data.</text>
</comment>
<name>A0A645JE68_9ZZZZ</name>
<dbReference type="AlphaFoldDB" id="A0A645JE68"/>
<reference evidence="1" key="1">
    <citation type="submission" date="2019-08" db="EMBL/GenBank/DDBJ databases">
        <authorList>
            <person name="Kucharzyk K."/>
            <person name="Murdoch R.W."/>
            <person name="Higgins S."/>
            <person name="Loffler F."/>
        </authorList>
    </citation>
    <scope>NUCLEOTIDE SEQUENCE</scope>
</reference>
<evidence type="ECO:0000313" key="1">
    <source>
        <dbReference type="EMBL" id="MPN61380.1"/>
    </source>
</evidence>